<dbReference type="GO" id="GO:0006730">
    <property type="term" value="P:one-carbon metabolic process"/>
    <property type="evidence" value="ECO:0007669"/>
    <property type="project" value="UniProtKB-KW"/>
</dbReference>
<evidence type="ECO:0000256" key="7">
    <source>
        <dbReference type="ARBA" id="ARBA00025067"/>
    </source>
</evidence>
<keyword evidence="5 8" id="KW-0521">NADP</keyword>
<dbReference type="RefSeq" id="WP_103199966.1">
    <property type="nucleotide sequence ID" value="NZ_PDGH01000054.1"/>
</dbReference>
<dbReference type="InterPro" id="IPR001796">
    <property type="entry name" value="DHFR_dom"/>
</dbReference>
<reference evidence="10 11" key="1">
    <citation type="journal article" date="2018" name="Front. Microbiol.">
        <title>Phylogeny of Vibrio vulnificus from the Analysis of the Core-Genome: Implications for Intra-Species Taxonomy.</title>
        <authorList>
            <person name="Roig F.J."/>
            <person name="Gonzalez-Candelas F."/>
            <person name="Sanjuan E."/>
            <person name="Fouz B."/>
            <person name="Feil E.J."/>
            <person name="Llorens C."/>
            <person name="Baker-Austin C."/>
            <person name="Oliver J.D."/>
            <person name="Danin-Poleg Y."/>
            <person name="Gibas C.J."/>
            <person name="Kashi Y."/>
            <person name="Gulig P.A."/>
            <person name="Morrison S.S."/>
            <person name="Amaro C."/>
        </authorList>
    </citation>
    <scope>NUCLEOTIDE SEQUENCE [LARGE SCALE GENOMIC DNA]</scope>
    <source>
        <strain evidence="10 11">CECT4608</strain>
    </source>
</reference>
<dbReference type="GO" id="GO:0070401">
    <property type="term" value="F:NADP+ binding"/>
    <property type="evidence" value="ECO:0007669"/>
    <property type="project" value="UniProtKB-ARBA"/>
</dbReference>
<evidence type="ECO:0000259" key="9">
    <source>
        <dbReference type="PROSITE" id="PS51330"/>
    </source>
</evidence>
<evidence type="ECO:0000256" key="2">
    <source>
        <dbReference type="ARBA" id="ARBA00009539"/>
    </source>
</evidence>
<dbReference type="GO" id="GO:0046655">
    <property type="term" value="P:folic acid metabolic process"/>
    <property type="evidence" value="ECO:0007669"/>
    <property type="project" value="TreeGrafter"/>
</dbReference>
<comment type="pathway">
    <text evidence="1 8">Cofactor biosynthesis; tetrahydrofolate biosynthesis; 5,6,7,8-tetrahydrofolate from 7,8-dihydrofolate: step 1/1.</text>
</comment>
<evidence type="ECO:0000256" key="6">
    <source>
        <dbReference type="ARBA" id="ARBA00023002"/>
    </source>
</evidence>
<dbReference type="InterPro" id="IPR012259">
    <property type="entry name" value="DHFR"/>
</dbReference>
<evidence type="ECO:0000313" key="10">
    <source>
        <dbReference type="EMBL" id="POB49010.1"/>
    </source>
</evidence>
<evidence type="ECO:0000256" key="1">
    <source>
        <dbReference type="ARBA" id="ARBA00004903"/>
    </source>
</evidence>
<evidence type="ECO:0000313" key="11">
    <source>
        <dbReference type="Proteomes" id="UP000237466"/>
    </source>
</evidence>
<dbReference type="NCBIfam" id="NF008037">
    <property type="entry name" value="PRK10769.1"/>
    <property type="match status" value="1"/>
</dbReference>
<keyword evidence="6 8" id="KW-0560">Oxidoreductase</keyword>
<evidence type="ECO:0000256" key="5">
    <source>
        <dbReference type="ARBA" id="ARBA00022857"/>
    </source>
</evidence>
<dbReference type="Proteomes" id="UP000237466">
    <property type="component" value="Unassembled WGS sequence"/>
</dbReference>
<dbReference type="SUPFAM" id="SSF53597">
    <property type="entry name" value="Dihydrofolate reductase-like"/>
    <property type="match status" value="1"/>
</dbReference>
<keyword evidence="4 8" id="KW-0554">One-carbon metabolism</keyword>
<dbReference type="PIRSF" id="PIRSF000194">
    <property type="entry name" value="DHFR"/>
    <property type="match status" value="1"/>
</dbReference>
<comment type="function">
    <text evidence="7 8">Key enzyme in folate metabolism. Catalyzes an essential reaction for de novo glycine and purine synthesis, and for DNA precursor synthesis.</text>
</comment>
<dbReference type="Pfam" id="PF00186">
    <property type="entry name" value="DHFR_1"/>
    <property type="match status" value="1"/>
</dbReference>
<gene>
    <name evidence="10" type="ORF">CRN52_05970</name>
</gene>
<feature type="domain" description="DHFR" evidence="9">
    <location>
        <begin position="2"/>
        <end position="159"/>
    </location>
</feature>
<proteinExistence type="inferred from homology"/>
<evidence type="ECO:0000256" key="4">
    <source>
        <dbReference type="ARBA" id="ARBA00022563"/>
    </source>
</evidence>
<dbReference type="FunFam" id="3.40.430.10:FF:000001">
    <property type="entry name" value="Dihydrofolate reductase"/>
    <property type="match status" value="1"/>
</dbReference>
<dbReference type="Gene3D" id="3.40.430.10">
    <property type="entry name" value="Dihydrofolate Reductase, subunit A"/>
    <property type="match status" value="1"/>
</dbReference>
<dbReference type="GO" id="GO:0004146">
    <property type="term" value="F:dihydrofolate reductase activity"/>
    <property type="evidence" value="ECO:0007669"/>
    <property type="project" value="UniProtKB-EC"/>
</dbReference>
<protein>
    <recommendedName>
        <fullName evidence="3 8">Dihydrofolate reductase</fullName>
        <ecNumber evidence="3 8">1.5.1.3</ecNumber>
    </recommendedName>
</protein>
<dbReference type="CDD" id="cd00209">
    <property type="entry name" value="DHFR"/>
    <property type="match status" value="1"/>
</dbReference>
<sequence>MIISMIAAMAKQRIIGKDNQMPWHLPADFAWFKRCTMGKPVVMGRKTYDSIGRPLPGRLNIVISRDESLVIEGVTMANSIAHALALAGNVDEVMILGGGSIYAECLPKADKLYLTFIDATIDGDTQFPDWGEQWYESHREHYSADEKNGYAMDFVILERENC</sequence>
<dbReference type="GO" id="GO:0046452">
    <property type="term" value="P:dihydrofolate metabolic process"/>
    <property type="evidence" value="ECO:0007669"/>
    <property type="project" value="TreeGrafter"/>
</dbReference>
<dbReference type="PRINTS" id="PR00070">
    <property type="entry name" value="DHFR"/>
</dbReference>
<dbReference type="UniPathway" id="UPA00077">
    <property type="reaction ID" value="UER00158"/>
</dbReference>
<dbReference type="AlphaFoldDB" id="A0A2S3R5M3"/>
<dbReference type="PROSITE" id="PS51330">
    <property type="entry name" value="DHFR_2"/>
    <property type="match status" value="1"/>
</dbReference>
<dbReference type="PANTHER" id="PTHR48069:SF3">
    <property type="entry name" value="DIHYDROFOLATE REDUCTASE"/>
    <property type="match status" value="1"/>
</dbReference>
<organism evidence="10 11">
    <name type="scientific">Vibrio vulnificus</name>
    <dbReference type="NCBI Taxonomy" id="672"/>
    <lineage>
        <taxon>Bacteria</taxon>
        <taxon>Pseudomonadati</taxon>
        <taxon>Pseudomonadota</taxon>
        <taxon>Gammaproteobacteria</taxon>
        <taxon>Vibrionales</taxon>
        <taxon>Vibrionaceae</taxon>
        <taxon>Vibrio</taxon>
    </lineage>
</organism>
<dbReference type="PANTHER" id="PTHR48069">
    <property type="entry name" value="DIHYDROFOLATE REDUCTASE"/>
    <property type="match status" value="1"/>
</dbReference>
<dbReference type="GO" id="GO:0046654">
    <property type="term" value="P:tetrahydrofolate biosynthetic process"/>
    <property type="evidence" value="ECO:0007669"/>
    <property type="project" value="UniProtKB-UniPathway"/>
</dbReference>
<evidence type="ECO:0000256" key="8">
    <source>
        <dbReference type="PIRNR" id="PIRNR000194"/>
    </source>
</evidence>
<dbReference type="EC" id="1.5.1.3" evidence="3 8"/>
<dbReference type="GO" id="GO:0005829">
    <property type="term" value="C:cytosol"/>
    <property type="evidence" value="ECO:0007669"/>
    <property type="project" value="TreeGrafter"/>
</dbReference>
<dbReference type="EMBL" id="PDGH01000054">
    <property type="protein sequence ID" value="POB49010.1"/>
    <property type="molecule type" value="Genomic_DNA"/>
</dbReference>
<comment type="similarity">
    <text evidence="2 8">Belongs to the dihydrofolate reductase family.</text>
</comment>
<comment type="caution">
    <text evidence="10">The sequence shown here is derived from an EMBL/GenBank/DDBJ whole genome shotgun (WGS) entry which is preliminary data.</text>
</comment>
<comment type="catalytic activity">
    <reaction evidence="8">
        <text>(6S)-5,6,7,8-tetrahydrofolate + NADP(+) = 7,8-dihydrofolate + NADPH + H(+)</text>
        <dbReference type="Rhea" id="RHEA:15009"/>
        <dbReference type="ChEBI" id="CHEBI:15378"/>
        <dbReference type="ChEBI" id="CHEBI:57451"/>
        <dbReference type="ChEBI" id="CHEBI:57453"/>
        <dbReference type="ChEBI" id="CHEBI:57783"/>
        <dbReference type="ChEBI" id="CHEBI:58349"/>
        <dbReference type="EC" id="1.5.1.3"/>
    </reaction>
</comment>
<dbReference type="InterPro" id="IPR024072">
    <property type="entry name" value="DHFR-like_dom_sf"/>
</dbReference>
<accession>A0A2S3R5M3</accession>
<evidence type="ECO:0000256" key="3">
    <source>
        <dbReference type="ARBA" id="ARBA00012856"/>
    </source>
</evidence>
<name>A0A2S3R5M3_VIBVL</name>